<dbReference type="InterPro" id="IPR029036">
    <property type="entry name" value="P5CR_dimer"/>
</dbReference>
<dbReference type="EMBL" id="QHKI01000109">
    <property type="protein sequence ID" value="RSM62001.1"/>
    <property type="molecule type" value="Genomic_DNA"/>
</dbReference>
<dbReference type="RefSeq" id="WP_037275414.1">
    <property type="nucleotide sequence ID" value="NZ_QHKI01000109.1"/>
</dbReference>
<proteinExistence type="predicted"/>
<comment type="caution">
    <text evidence="2">The sequence shown here is derived from an EMBL/GenBank/DDBJ whole genome shotgun (WGS) entry which is preliminary data.</text>
</comment>
<gene>
    <name evidence="2" type="ORF">DMH04_53245</name>
</gene>
<dbReference type="AlphaFoldDB" id="A0A428Y361"/>
<reference evidence="2 3" key="1">
    <citation type="submission" date="2018-05" db="EMBL/GenBank/DDBJ databases">
        <title>Evolution of GPA BGCs.</title>
        <authorList>
            <person name="Waglechner N."/>
            <person name="Wright G.D."/>
        </authorList>
    </citation>
    <scope>NUCLEOTIDE SEQUENCE [LARGE SCALE GENOMIC DNA]</scope>
    <source>
        <strain evidence="2 3">A82846</strain>
    </source>
</reference>
<organism evidence="2 3">
    <name type="scientific">Kibdelosporangium aridum</name>
    <dbReference type="NCBI Taxonomy" id="2030"/>
    <lineage>
        <taxon>Bacteria</taxon>
        <taxon>Bacillati</taxon>
        <taxon>Actinomycetota</taxon>
        <taxon>Actinomycetes</taxon>
        <taxon>Pseudonocardiales</taxon>
        <taxon>Pseudonocardiaceae</taxon>
        <taxon>Kibdelosporangium</taxon>
    </lineage>
</organism>
<dbReference type="Pfam" id="PF14748">
    <property type="entry name" value="P5CR_dimer"/>
    <property type="match status" value="1"/>
</dbReference>
<protein>
    <recommendedName>
        <fullName evidence="1">Pyrroline-5-carboxylate reductase dimerisation domain-containing protein</fullName>
    </recommendedName>
</protein>
<accession>A0A428Y361</accession>
<evidence type="ECO:0000313" key="3">
    <source>
        <dbReference type="Proteomes" id="UP000287547"/>
    </source>
</evidence>
<name>A0A428Y361_KIBAR</name>
<evidence type="ECO:0000313" key="2">
    <source>
        <dbReference type="EMBL" id="RSM62001.1"/>
    </source>
</evidence>
<feature type="domain" description="Pyrroline-5-carboxylate reductase dimerisation" evidence="1">
    <location>
        <begin position="18"/>
        <end position="90"/>
    </location>
</feature>
<dbReference type="OrthoDB" id="4425838at2"/>
<sequence>MRRRAQAAQLVRTVPHRDGVDHDAATGYITHIFGELGRSLLQGTDSLATLTEKHMTPGGINMQPLTDLRRDGVPDMVRRALDRVLARLREQPSEGCTACT</sequence>
<dbReference type="SUPFAM" id="SSF48179">
    <property type="entry name" value="6-phosphogluconate dehydrogenase C-terminal domain-like"/>
    <property type="match status" value="1"/>
</dbReference>
<evidence type="ECO:0000259" key="1">
    <source>
        <dbReference type="Pfam" id="PF14748"/>
    </source>
</evidence>
<dbReference type="InterPro" id="IPR008927">
    <property type="entry name" value="6-PGluconate_DH-like_C_sf"/>
</dbReference>
<dbReference type="Proteomes" id="UP000287547">
    <property type="component" value="Unassembled WGS sequence"/>
</dbReference>